<proteinExistence type="inferred from homology"/>
<dbReference type="AlphaFoldDB" id="A0A8C4QK95"/>
<organism evidence="2 3">
    <name type="scientific">Eptatretus burgeri</name>
    <name type="common">Inshore hagfish</name>
    <dbReference type="NCBI Taxonomy" id="7764"/>
    <lineage>
        <taxon>Eukaryota</taxon>
        <taxon>Metazoa</taxon>
        <taxon>Chordata</taxon>
        <taxon>Craniata</taxon>
        <taxon>Vertebrata</taxon>
        <taxon>Cyclostomata</taxon>
        <taxon>Myxini</taxon>
        <taxon>Myxiniformes</taxon>
        <taxon>Myxinidae</taxon>
        <taxon>Eptatretinae</taxon>
        <taxon>Eptatretus</taxon>
    </lineage>
</organism>
<name>A0A8C4QK95_EPTBU</name>
<comment type="similarity">
    <text evidence="1">Belongs to the ornithine cyclodeaminase/mu-crystallin family.</text>
</comment>
<evidence type="ECO:0000256" key="1">
    <source>
        <dbReference type="ARBA" id="ARBA00008903"/>
    </source>
</evidence>
<dbReference type="GO" id="GO:0005737">
    <property type="term" value="C:cytoplasm"/>
    <property type="evidence" value="ECO:0007669"/>
    <property type="project" value="TreeGrafter"/>
</dbReference>
<dbReference type="PANTHER" id="PTHR13812:SF19">
    <property type="entry name" value="KETIMINE REDUCTASE MU-CRYSTALLIN"/>
    <property type="match status" value="1"/>
</dbReference>
<dbReference type="OMA" id="RESCECL"/>
<dbReference type="GO" id="GO:0070324">
    <property type="term" value="F:thyroid hormone binding"/>
    <property type="evidence" value="ECO:0007669"/>
    <property type="project" value="TreeGrafter"/>
</dbReference>
<dbReference type="SUPFAM" id="SSF51735">
    <property type="entry name" value="NAD(P)-binding Rossmann-fold domains"/>
    <property type="match status" value="1"/>
</dbReference>
<accession>A0A8C4QK95</accession>
<dbReference type="Gene3D" id="3.40.50.720">
    <property type="entry name" value="NAD(P)-binding Rossmann-like Domain"/>
    <property type="match status" value="1"/>
</dbReference>
<dbReference type="Pfam" id="PF02423">
    <property type="entry name" value="OCD_Mu_crystall"/>
    <property type="match status" value="1"/>
</dbReference>
<dbReference type="GO" id="GO:0042403">
    <property type="term" value="P:thyroid hormone metabolic process"/>
    <property type="evidence" value="ECO:0007669"/>
    <property type="project" value="TreeGrafter"/>
</dbReference>
<reference evidence="2" key="2">
    <citation type="submission" date="2025-09" db="UniProtKB">
        <authorList>
            <consortium name="Ensembl"/>
        </authorList>
    </citation>
    <scope>IDENTIFICATION</scope>
</reference>
<dbReference type="InterPro" id="IPR036291">
    <property type="entry name" value="NAD(P)-bd_dom_sf"/>
</dbReference>
<sequence>MAHPPFRVILADAVSRALSYEQLVPQLEDAFRAFSARDGSVQQPRRSVLPLEEHGGVLCILGAGKQAESHYYALMSVHKFNEVRLWSRTRESCECLVSRLPPGIQICPDAESAVCGADVVVTVTMAMEPILKGCWIKPGAHINVVGACRPNWREVDDDAMRGCTLYVDDAEAARNESGDVMLSGAKIFAELGEVISGRKPSLKDHTTIFKSLGLAFQDAVAAKIVYDNLKDN</sequence>
<evidence type="ECO:0000313" key="3">
    <source>
        <dbReference type="Proteomes" id="UP000694388"/>
    </source>
</evidence>
<dbReference type="InterPro" id="IPR003462">
    <property type="entry name" value="ODC_Mu_crystall"/>
</dbReference>
<dbReference type="GeneTree" id="ENSGT00390000000237"/>
<evidence type="ECO:0000313" key="2">
    <source>
        <dbReference type="Ensembl" id="ENSEBUP00000015803.1"/>
    </source>
</evidence>
<dbReference type="FunFam" id="3.40.50.720:FF:000241">
    <property type="entry name" value="ketimine reductase mu-crystallin"/>
    <property type="match status" value="1"/>
</dbReference>
<dbReference type="Proteomes" id="UP000694388">
    <property type="component" value="Unplaced"/>
</dbReference>
<protein>
    <submittedName>
        <fullName evidence="2">Crystallin, mu</fullName>
    </submittedName>
</protein>
<reference evidence="2" key="1">
    <citation type="submission" date="2025-08" db="UniProtKB">
        <authorList>
            <consortium name="Ensembl"/>
        </authorList>
    </citation>
    <scope>IDENTIFICATION</scope>
</reference>
<dbReference type="PANTHER" id="PTHR13812">
    <property type="entry name" value="KETIMINE REDUCTASE MU-CRYSTALLIN"/>
    <property type="match status" value="1"/>
</dbReference>
<dbReference type="Ensembl" id="ENSEBUT00000016379.1">
    <property type="protein sequence ID" value="ENSEBUP00000015803.1"/>
    <property type="gene ID" value="ENSEBUG00000009939.1"/>
</dbReference>
<keyword evidence="3" id="KW-1185">Reference proteome</keyword>